<evidence type="ECO:0000256" key="2">
    <source>
        <dbReference type="ARBA" id="ARBA00022676"/>
    </source>
</evidence>
<keyword evidence="4 11" id="KW-0812">Transmembrane</keyword>
<evidence type="ECO:0000256" key="1">
    <source>
        <dbReference type="ARBA" id="ARBA00004127"/>
    </source>
</evidence>
<feature type="binding site" evidence="10">
    <location>
        <position position="285"/>
    </location>
    <ligand>
        <name>Mn(2+)</name>
        <dbReference type="ChEBI" id="CHEBI:29035"/>
    </ligand>
</feature>
<dbReference type="Proteomes" id="UP000743370">
    <property type="component" value="Unassembled WGS sequence"/>
</dbReference>
<dbReference type="InterPro" id="IPR029044">
    <property type="entry name" value="Nucleotide-diphossugar_trans"/>
</dbReference>
<comment type="subcellular location">
    <subcellularLocation>
        <location evidence="1">Endomembrane system</location>
        <topology evidence="1">Multi-pass membrane protein</topology>
    </subcellularLocation>
</comment>
<sequence length="760" mass="86939">MRSGEQQSLFETRKDRTRHIRRLYTVSVFVATCFVWAFRLTHIPANGEARQWAWFSLFLAELWSGIYWLFYQVLRWNMVFRTTFPNILSERYESRLPGVDIFVFTADAVVEPPLMVINTVLSVMAYDYPAQKLSVYVSDDGCSEITFYALLEASSFAKHWVPFCKRFKLEPRSPAAFFNNTHASTKSHDHIYVKHLATIRKLYEEMKRRVEDATKLGVPSEARSKHNGFSQWENSYTSRRDHDTILQIVLHKNDLHGSKDEDGCILPTLVYMAREKRPQYHSHYKAGAINSLVAYLITTLSFLKEKSAWSMHLNLRISSKISRGKIILFLDCDMYSTNSQSVRDVLCFFMDEHKGQRIGYVQLPQYFDNIGQNDLYGNALSETMQIHLHGEDGLGGPLCIGTCCFFRRDALCGKKFNNQEENGCNDESEKEVVEVNMQRIEEEGKALASCTYEKNTLWGKKIGQVYGCLVEDVITGFRIHSQGWKSVCYNPPRKCFLGVAPTNLLHTLVQQKRWAQGDLQILLSEFRPTWYGDGKINLFLLLAYEYTMCFATISLPILYYSIIPSLYLLKGIPLFPKMSSSWLIPFVYVIVGETIYSLVQSLSMGGSIQGWWNAIRIWLYLKTSAFFFAFVDGILGFFGYSNSSFVVTAKTIEDDAAQRYEKEIMEFGSSSPYFTVLATLALLNLFCLLSTLKDFVLAKSAFAGEKMALQVLLCGVLVVINSPIYQAIFLRKDKGRIPTSLSVKSTALAFTACVFFKLFN</sequence>
<feature type="transmembrane region" description="Helical" evidence="11">
    <location>
        <begin position="536"/>
        <end position="562"/>
    </location>
</feature>
<comment type="caution">
    <text evidence="12">The sequence shown here is derived from an EMBL/GenBank/DDBJ whole genome shotgun (WGS) entry which is preliminary data.</text>
</comment>
<keyword evidence="7" id="KW-0961">Cell wall biogenesis/degradation</keyword>
<reference evidence="12 13" key="1">
    <citation type="submission" date="2020-05" db="EMBL/GenBank/DDBJ databases">
        <title>Vigna angularis (adzuki bean) Var. LongXiaoDou No. 4 denovo assembly.</title>
        <authorList>
            <person name="Xiang H."/>
        </authorList>
    </citation>
    <scope>NUCLEOTIDE SEQUENCE [LARGE SCALE GENOMIC DNA]</scope>
    <source>
        <tissue evidence="12">Leaf</tissue>
    </source>
</reference>
<proteinExistence type="predicted"/>
<keyword evidence="2" id="KW-0328">Glycosyltransferase</keyword>
<evidence type="ECO:0000256" key="11">
    <source>
        <dbReference type="SAM" id="Phobius"/>
    </source>
</evidence>
<feature type="transmembrane region" description="Helical" evidence="11">
    <location>
        <begin position="52"/>
        <end position="71"/>
    </location>
</feature>
<feature type="transmembrane region" description="Helical" evidence="11">
    <location>
        <begin position="582"/>
        <end position="599"/>
    </location>
</feature>
<keyword evidence="5 11" id="KW-1133">Transmembrane helix</keyword>
<dbReference type="GO" id="GO:0016760">
    <property type="term" value="F:cellulose synthase (UDP-forming) activity"/>
    <property type="evidence" value="ECO:0007669"/>
    <property type="project" value="InterPro"/>
</dbReference>
<feature type="active site" evidence="8">
    <location>
        <position position="472"/>
    </location>
</feature>
<dbReference type="EMBL" id="JABFOF010000007">
    <property type="protein sequence ID" value="KAG2390740.1"/>
    <property type="molecule type" value="Genomic_DNA"/>
</dbReference>
<gene>
    <name evidence="12" type="ORF">HKW66_Vig0253220</name>
</gene>
<organism evidence="12 13">
    <name type="scientific">Phaseolus angularis</name>
    <name type="common">Azuki bean</name>
    <name type="synonym">Vigna angularis</name>
    <dbReference type="NCBI Taxonomy" id="3914"/>
    <lineage>
        <taxon>Eukaryota</taxon>
        <taxon>Viridiplantae</taxon>
        <taxon>Streptophyta</taxon>
        <taxon>Embryophyta</taxon>
        <taxon>Tracheophyta</taxon>
        <taxon>Spermatophyta</taxon>
        <taxon>Magnoliopsida</taxon>
        <taxon>eudicotyledons</taxon>
        <taxon>Gunneridae</taxon>
        <taxon>Pentapetalae</taxon>
        <taxon>rosids</taxon>
        <taxon>fabids</taxon>
        <taxon>Fabales</taxon>
        <taxon>Fabaceae</taxon>
        <taxon>Papilionoideae</taxon>
        <taxon>50 kb inversion clade</taxon>
        <taxon>NPAAA clade</taxon>
        <taxon>indigoferoid/millettioid clade</taxon>
        <taxon>Phaseoleae</taxon>
        <taxon>Vigna</taxon>
    </lineage>
</organism>
<dbReference type="SUPFAM" id="SSF53448">
    <property type="entry name" value="Nucleotide-diphospho-sugar transferases"/>
    <property type="match status" value="1"/>
</dbReference>
<evidence type="ECO:0000256" key="3">
    <source>
        <dbReference type="ARBA" id="ARBA00022679"/>
    </source>
</evidence>
<dbReference type="AlphaFoldDB" id="A0A8T0K104"/>
<feature type="binding site" evidence="10">
    <location>
        <position position="331"/>
    </location>
    <ligand>
        <name>Mn(2+)</name>
        <dbReference type="ChEBI" id="CHEBI:29035"/>
    </ligand>
</feature>
<evidence type="ECO:0000256" key="8">
    <source>
        <dbReference type="PIRSR" id="PIRSR605150-1"/>
    </source>
</evidence>
<dbReference type="GO" id="GO:0016020">
    <property type="term" value="C:membrane"/>
    <property type="evidence" value="ECO:0007669"/>
    <property type="project" value="InterPro"/>
</dbReference>
<dbReference type="GO" id="GO:0012505">
    <property type="term" value="C:endomembrane system"/>
    <property type="evidence" value="ECO:0007669"/>
    <property type="project" value="UniProtKB-SubCell"/>
</dbReference>
<dbReference type="PANTHER" id="PTHR13301">
    <property type="entry name" value="X-BOX TRANSCRIPTION FACTOR-RELATED"/>
    <property type="match status" value="1"/>
</dbReference>
<evidence type="ECO:0000256" key="6">
    <source>
        <dbReference type="ARBA" id="ARBA00023136"/>
    </source>
</evidence>
<feature type="transmembrane region" description="Helical" evidence="11">
    <location>
        <begin position="619"/>
        <end position="640"/>
    </location>
</feature>
<dbReference type="Pfam" id="PF03552">
    <property type="entry name" value="Cellulose_synt"/>
    <property type="match status" value="3"/>
</dbReference>
<feature type="transmembrane region" description="Helical" evidence="11">
    <location>
        <begin position="673"/>
        <end position="696"/>
    </location>
</feature>
<evidence type="ECO:0000256" key="5">
    <source>
        <dbReference type="ARBA" id="ARBA00022989"/>
    </source>
</evidence>
<feature type="transmembrane region" description="Helical" evidence="11">
    <location>
        <begin position="21"/>
        <end position="40"/>
    </location>
</feature>
<accession>A0A8T0K104</accession>
<feature type="binding site" evidence="9">
    <location>
        <position position="140"/>
    </location>
    <ligand>
        <name>UDP-alpha-D-glucose</name>
        <dbReference type="ChEBI" id="CHEBI:58885"/>
    </ligand>
</feature>
<evidence type="ECO:0000256" key="4">
    <source>
        <dbReference type="ARBA" id="ARBA00022692"/>
    </source>
</evidence>
<evidence type="ECO:0000256" key="7">
    <source>
        <dbReference type="ARBA" id="ARBA00023316"/>
    </source>
</evidence>
<protein>
    <submittedName>
        <fullName evidence="12">Cellulose synthase-like protein</fullName>
    </submittedName>
</protein>
<dbReference type="InterPro" id="IPR005150">
    <property type="entry name" value="Cellulose_synth"/>
</dbReference>
<evidence type="ECO:0000256" key="9">
    <source>
        <dbReference type="PIRSR" id="PIRSR605150-2"/>
    </source>
</evidence>
<feature type="transmembrane region" description="Helical" evidence="11">
    <location>
        <begin position="708"/>
        <end position="729"/>
    </location>
</feature>
<dbReference type="Gene3D" id="3.90.550.10">
    <property type="entry name" value="Spore Coat Polysaccharide Biosynthesis Protein SpsA, Chain A"/>
    <property type="match status" value="2"/>
</dbReference>
<dbReference type="GO" id="GO:0071555">
    <property type="term" value="P:cell wall organization"/>
    <property type="evidence" value="ECO:0007669"/>
    <property type="project" value="UniProtKB-KW"/>
</dbReference>
<feature type="binding site" evidence="9">
    <location>
        <position position="111"/>
    </location>
    <ligand>
        <name>UDP-alpha-D-glucose</name>
        <dbReference type="ChEBI" id="CHEBI:58885"/>
    </ligand>
</feature>
<feature type="active site" evidence="8">
    <location>
        <position position="140"/>
    </location>
</feature>
<name>A0A8T0K104_PHAAN</name>
<keyword evidence="6 11" id="KW-0472">Membrane</keyword>
<dbReference type="GO" id="GO:0030244">
    <property type="term" value="P:cellulose biosynthetic process"/>
    <property type="evidence" value="ECO:0007669"/>
    <property type="project" value="InterPro"/>
</dbReference>
<evidence type="ECO:0000256" key="10">
    <source>
        <dbReference type="PIRSR" id="PIRSR605150-3"/>
    </source>
</evidence>
<evidence type="ECO:0000313" key="13">
    <source>
        <dbReference type="Proteomes" id="UP000743370"/>
    </source>
</evidence>
<keyword evidence="3" id="KW-0808">Transferase</keyword>
<evidence type="ECO:0000313" key="12">
    <source>
        <dbReference type="EMBL" id="KAG2390740.1"/>
    </source>
</evidence>